<accession>A0A7Z1B074</accession>
<dbReference type="Pfam" id="PF13305">
    <property type="entry name" value="TetR_C_33"/>
    <property type="match status" value="1"/>
</dbReference>
<reference evidence="4 5" key="1">
    <citation type="submission" date="2016-12" db="EMBL/GenBank/DDBJ databases">
        <title>The draft genome sequence of Actinophytocola xinjiangensis.</title>
        <authorList>
            <person name="Wang W."/>
            <person name="Yuan L."/>
        </authorList>
    </citation>
    <scope>NUCLEOTIDE SEQUENCE [LARGE SCALE GENOMIC DNA]</scope>
    <source>
        <strain evidence="4 5">CGMCC 4.4663</strain>
    </source>
</reference>
<dbReference type="InterPro" id="IPR025996">
    <property type="entry name" value="MT1864/Rv1816-like_C"/>
</dbReference>
<keyword evidence="1" id="KW-0805">Transcription regulation</keyword>
<dbReference type="EMBL" id="MSIF01000002">
    <property type="protein sequence ID" value="OLF12996.1"/>
    <property type="molecule type" value="Genomic_DNA"/>
</dbReference>
<protein>
    <recommendedName>
        <fullName evidence="3">HTH-type transcriptional regulator MT1864/Rv1816-like C-terminal domain-containing protein</fullName>
    </recommendedName>
</protein>
<proteinExistence type="predicted"/>
<evidence type="ECO:0000259" key="3">
    <source>
        <dbReference type="Pfam" id="PF13305"/>
    </source>
</evidence>
<name>A0A7Z1B074_9PSEU</name>
<dbReference type="SUPFAM" id="SSF48498">
    <property type="entry name" value="Tetracyclin repressor-like, C-terminal domain"/>
    <property type="match status" value="1"/>
</dbReference>
<evidence type="ECO:0000313" key="4">
    <source>
        <dbReference type="EMBL" id="OLF12996.1"/>
    </source>
</evidence>
<sequence>MVEVAARLLAQGDTLTARRLCSEIGSSTITVYTRFGSMGGVVRAIVHDGFARLADMLAQVGRTSDPVADLALYGRVYRHAALTNPHLFAVMFGRGAGRVEGRYAMGRVVECVSRCVTAGRFREVDAGLCAHQLWISVHGLVMLENGGYVAGGLAEHLVSLLVGAGDSFESASESVRVSGERFGALQSSGNG</sequence>
<comment type="caution">
    <text evidence="4">The sequence shown here is derived from an EMBL/GenBank/DDBJ whole genome shotgun (WGS) entry which is preliminary data.</text>
</comment>
<evidence type="ECO:0000313" key="5">
    <source>
        <dbReference type="Proteomes" id="UP000185696"/>
    </source>
</evidence>
<evidence type="ECO:0000256" key="1">
    <source>
        <dbReference type="ARBA" id="ARBA00023015"/>
    </source>
</evidence>
<dbReference type="Gene3D" id="1.10.357.10">
    <property type="entry name" value="Tetracycline Repressor, domain 2"/>
    <property type="match status" value="1"/>
</dbReference>
<dbReference type="SUPFAM" id="SSF46689">
    <property type="entry name" value="Homeodomain-like"/>
    <property type="match status" value="1"/>
</dbReference>
<dbReference type="Proteomes" id="UP000185696">
    <property type="component" value="Unassembled WGS sequence"/>
</dbReference>
<evidence type="ECO:0000256" key="2">
    <source>
        <dbReference type="ARBA" id="ARBA00023163"/>
    </source>
</evidence>
<dbReference type="InterPro" id="IPR036271">
    <property type="entry name" value="Tet_transcr_reg_TetR-rel_C_sf"/>
</dbReference>
<organism evidence="4 5">
    <name type="scientific">Actinophytocola xinjiangensis</name>
    <dbReference type="NCBI Taxonomy" id="485602"/>
    <lineage>
        <taxon>Bacteria</taxon>
        <taxon>Bacillati</taxon>
        <taxon>Actinomycetota</taxon>
        <taxon>Actinomycetes</taxon>
        <taxon>Pseudonocardiales</taxon>
        <taxon>Pseudonocardiaceae</taxon>
    </lineage>
</organism>
<dbReference type="AlphaFoldDB" id="A0A7Z1B074"/>
<feature type="domain" description="HTH-type transcriptional regulator MT1864/Rv1816-like C-terminal" evidence="3">
    <location>
        <begin position="73"/>
        <end position="149"/>
    </location>
</feature>
<dbReference type="OrthoDB" id="4709966at2"/>
<keyword evidence="5" id="KW-1185">Reference proteome</keyword>
<gene>
    <name evidence="4" type="ORF">BLA60_07050</name>
</gene>
<keyword evidence="2" id="KW-0804">Transcription</keyword>
<dbReference type="InterPro" id="IPR009057">
    <property type="entry name" value="Homeodomain-like_sf"/>
</dbReference>